<feature type="domain" description="Sigma-54 factor interaction" evidence="8">
    <location>
        <begin position="258"/>
        <end position="318"/>
    </location>
</feature>
<dbReference type="Pfam" id="PF25601">
    <property type="entry name" value="AAA_lid_14"/>
    <property type="match status" value="1"/>
</dbReference>
<dbReference type="InterPro" id="IPR027417">
    <property type="entry name" value="P-loop_NTPase"/>
</dbReference>
<dbReference type="InterPro" id="IPR058031">
    <property type="entry name" value="AAA_lid_NorR"/>
</dbReference>
<keyword evidence="4" id="KW-0902">Two-component regulatory system</keyword>
<evidence type="ECO:0000259" key="8">
    <source>
        <dbReference type="PROSITE" id="PS50045"/>
    </source>
</evidence>
<dbReference type="EMBL" id="FNFV01000005">
    <property type="protein sequence ID" value="SDK90227.1"/>
    <property type="molecule type" value="Genomic_DNA"/>
</dbReference>
<dbReference type="PANTHER" id="PTHR32071">
    <property type="entry name" value="TRANSCRIPTIONAL REGULATORY PROTEIN"/>
    <property type="match status" value="1"/>
</dbReference>
<dbReference type="PANTHER" id="PTHR32071:SF57">
    <property type="entry name" value="C4-DICARBOXYLATE TRANSPORT TRANSCRIPTIONAL REGULATORY PROTEIN DCTD"/>
    <property type="match status" value="1"/>
</dbReference>
<dbReference type="GO" id="GO:0043565">
    <property type="term" value="F:sequence-specific DNA binding"/>
    <property type="evidence" value="ECO:0007669"/>
    <property type="project" value="InterPro"/>
</dbReference>
<evidence type="ECO:0000313" key="11">
    <source>
        <dbReference type="Proteomes" id="UP000199328"/>
    </source>
</evidence>
<dbReference type="GO" id="GO:0000160">
    <property type="term" value="P:phosphorelay signal transduction system"/>
    <property type="evidence" value="ECO:0007669"/>
    <property type="project" value="UniProtKB-KW"/>
</dbReference>
<dbReference type="Pfam" id="PF00072">
    <property type="entry name" value="Response_reg"/>
    <property type="match status" value="1"/>
</dbReference>
<feature type="modified residue" description="4-aspartylphosphate" evidence="7">
    <location>
        <position position="53"/>
    </location>
</feature>
<dbReference type="SMART" id="SM00448">
    <property type="entry name" value="REC"/>
    <property type="match status" value="1"/>
</dbReference>
<dbReference type="SUPFAM" id="SSF52540">
    <property type="entry name" value="P-loop containing nucleoside triphosphate hydrolases"/>
    <property type="match status" value="1"/>
</dbReference>
<dbReference type="InterPro" id="IPR009057">
    <property type="entry name" value="Homeodomain-like_sf"/>
</dbReference>
<dbReference type="SUPFAM" id="SSF52172">
    <property type="entry name" value="CheY-like"/>
    <property type="match status" value="1"/>
</dbReference>
<dbReference type="AlphaFoldDB" id="A0A1G9FPD7"/>
<dbReference type="STRING" id="990712.SAMN05216257_105289"/>
<dbReference type="Gene3D" id="1.10.10.60">
    <property type="entry name" value="Homeodomain-like"/>
    <property type="match status" value="1"/>
</dbReference>
<evidence type="ECO:0000256" key="4">
    <source>
        <dbReference type="ARBA" id="ARBA00023012"/>
    </source>
</evidence>
<evidence type="ECO:0000313" key="10">
    <source>
        <dbReference type="EMBL" id="SDK90227.1"/>
    </source>
</evidence>
<dbReference type="Gene3D" id="1.10.8.60">
    <property type="match status" value="1"/>
</dbReference>
<dbReference type="Gene3D" id="3.40.50.2300">
    <property type="match status" value="1"/>
</dbReference>
<dbReference type="Proteomes" id="UP000199328">
    <property type="component" value="Unassembled WGS sequence"/>
</dbReference>
<feature type="domain" description="Response regulatory" evidence="9">
    <location>
        <begin position="4"/>
        <end position="118"/>
    </location>
</feature>
<dbReference type="FunFam" id="3.40.50.2300:FF:000018">
    <property type="entry name" value="DNA-binding transcriptional regulator NtrC"/>
    <property type="match status" value="1"/>
</dbReference>
<evidence type="ECO:0000256" key="5">
    <source>
        <dbReference type="ARBA" id="ARBA00023015"/>
    </source>
</evidence>
<organism evidence="10 11">
    <name type="scientific">Meinhardsimonia xiamenensis</name>
    <dbReference type="NCBI Taxonomy" id="990712"/>
    <lineage>
        <taxon>Bacteria</taxon>
        <taxon>Pseudomonadati</taxon>
        <taxon>Pseudomonadota</taxon>
        <taxon>Alphaproteobacteria</taxon>
        <taxon>Rhodobacterales</taxon>
        <taxon>Paracoccaceae</taxon>
        <taxon>Meinhardsimonia</taxon>
    </lineage>
</organism>
<keyword evidence="6" id="KW-0804">Transcription</keyword>
<dbReference type="GO" id="GO:0005524">
    <property type="term" value="F:ATP binding"/>
    <property type="evidence" value="ECO:0007669"/>
    <property type="project" value="UniProtKB-KW"/>
</dbReference>
<keyword evidence="1 7" id="KW-0597">Phosphoprotein</keyword>
<protein>
    <submittedName>
        <fullName evidence="10">Two-component system, NtrC family, C4-dicarboxylate transport response regulator DctD</fullName>
    </submittedName>
</protein>
<evidence type="ECO:0000256" key="1">
    <source>
        <dbReference type="ARBA" id="ARBA00022553"/>
    </source>
</evidence>
<dbReference type="Pfam" id="PF02954">
    <property type="entry name" value="HTH_8"/>
    <property type="match status" value="1"/>
</dbReference>
<evidence type="ECO:0000256" key="6">
    <source>
        <dbReference type="ARBA" id="ARBA00023163"/>
    </source>
</evidence>
<dbReference type="SUPFAM" id="SSF46689">
    <property type="entry name" value="Homeodomain-like"/>
    <property type="match status" value="1"/>
</dbReference>
<dbReference type="InterPro" id="IPR002197">
    <property type="entry name" value="HTH_Fis"/>
</dbReference>
<sequence>MSGTVLLVEDDEALRASLAQALDLEGLDVIQTAQFAQVRRVLRANFNGVVLTDIRMPGQDGFEVLRLARSIDPEIPVVMLTGAGDVPMAIRAMKEGAHDFLEKPCSTDHLVEVLNRALEHRALVLRNRAMERRLRRSDLASVNFPGRGAASTRLREQLRAAAESGAHVVLVGPAGAGKRLASHTLFHLMGVEGRFEAQSLPLAATFRPQPETAVLTLKGLGRADAATWAAVRAALEERPTLRLIGITRGPVPAEMAALAPVVVEVPDLAARHEDLPAIFEEVLRQAARNADRDMPPVSREVIDRIMARPWPGNLAELRAFANAYLNGQAPGDGRPMTLAERMEAFERSVLEATLRRHGGKASAAAAELGLPRKTFYDRLARYALRPRDFAAGETARASAPDAPAEEAMRR</sequence>
<keyword evidence="3" id="KW-0067">ATP-binding</keyword>
<keyword evidence="5" id="KW-0805">Transcription regulation</keyword>
<reference evidence="11" key="1">
    <citation type="submission" date="2016-10" db="EMBL/GenBank/DDBJ databases">
        <authorList>
            <person name="Varghese N."/>
            <person name="Submissions S."/>
        </authorList>
    </citation>
    <scope>NUCLEOTIDE SEQUENCE [LARGE SCALE GENOMIC DNA]</scope>
    <source>
        <strain evidence="11">CGMCC 1.10789</strain>
    </source>
</reference>
<keyword evidence="11" id="KW-1185">Reference proteome</keyword>
<dbReference type="InterPro" id="IPR001789">
    <property type="entry name" value="Sig_transdc_resp-reg_receiver"/>
</dbReference>
<dbReference type="Gene3D" id="3.40.50.300">
    <property type="entry name" value="P-loop containing nucleotide triphosphate hydrolases"/>
    <property type="match status" value="1"/>
</dbReference>
<dbReference type="RefSeq" id="WP_092500862.1">
    <property type="nucleotide sequence ID" value="NZ_FNFV01000005.1"/>
</dbReference>
<name>A0A1G9FPD7_9RHOB</name>
<dbReference type="PROSITE" id="PS50045">
    <property type="entry name" value="SIGMA54_INTERACT_4"/>
    <property type="match status" value="1"/>
</dbReference>
<evidence type="ECO:0000256" key="7">
    <source>
        <dbReference type="PROSITE-ProRule" id="PRU00169"/>
    </source>
</evidence>
<dbReference type="OrthoDB" id="9802388at2"/>
<evidence type="ECO:0000256" key="2">
    <source>
        <dbReference type="ARBA" id="ARBA00022741"/>
    </source>
</evidence>
<accession>A0A1G9FPD7</accession>
<evidence type="ECO:0000256" key="3">
    <source>
        <dbReference type="ARBA" id="ARBA00022840"/>
    </source>
</evidence>
<dbReference type="PROSITE" id="PS50110">
    <property type="entry name" value="RESPONSE_REGULATORY"/>
    <property type="match status" value="1"/>
</dbReference>
<dbReference type="InterPro" id="IPR011006">
    <property type="entry name" value="CheY-like_superfamily"/>
</dbReference>
<proteinExistence type="predicted"/>
<dbReference type="InterPro" id="IPR002078">
    <property type="entry name" value="Sigma_54_int"/>
</dbReference>
<keyword evidence="2" id="KW-0547">Nucleotide-binding</keyword>
<evidence type="ECO:0000259" key="9">
    <source>
        <dbReference type="PROSITE" id="PS50110"/>
    </source>
</evidence>
<gene>
    <name evidence="10" type="ORF">SAMN05216257_105289</name>
</gene>
<dbReference type="PRINTS" id="PR01590">
    <property type="entry name" value="HTHFIS"/>
</dbReference>
<dbReference type="GO" id="GO:0006355">
    <property type="term" value="P:regulation of DNA-templated transcription"/>
    <property type="evidence" value="ECO:0007669"/>
    <property type="project" value="InterPro"/>
</dbReference>